<dbReference type="EMBL" id="VIWU01000001">
    <property type="protein sequence ID" value="TWF81870.1"/>
    <property type="molecule type" value="Genomic_DNA"/>
</dbReference>
<gene>
    <name evidence="1" type="ORF">FHX44_117815</name>
</gene>
<evidence type="ECO:0000313" key="1">
    <source>
        <dbReference type="EMBL" id="TWF81870.1"/>
    </source>
</evidence>
<sequence length="89" mass="9714">MTTFDQTELAVCVVCLHLLANGEFNDGTDAAQTAVTGMYRIWGFNVRHLSADGAELGFSTWPCEGCGDTDHGDRYRAFALIPTRRGDQA</sequence>
<dbReference type="Proteomes" id="UP000321261">
    <property type="component" value="Unassembled WGS sequence"/>
</dbReference>
<evidence type="ECO:0000313" key="2">
    <source>
        <dbReference type="Proteomes" id="UP000321261"/>
    </source>
</evidence>
<name>A0A561T427_9PSEU</name>
<organism evidence="1 2">
    <name type="scientific">Pseudonocardia hierapolitana</name>
    <dbReference type="NCBI Taxonomy" id="1128676"/>
    <lineage>
        <taxon>Bacteria</taxon>
        <taxon>Bacillati</taxon>
        <taxon>Actinomycetota</taxon>
        <taxon>Actinomycetes</taxon>
        <taxon>Pseudonocardiales</taxon>
        <taxon>Pseudonocardiaceae</taxon>
        <taxon>Pseudonocardia</taxon>
    </lineage>
</organism>
<reference evidence="1 2" key="1">
    <citation type="submission" date="2019-06" db="EMBL/GenBank/DDBJ databases">
        <title>Sequencing the genomes of 1000 actinobacteria strains.</title>
        <authorList>
            <person name="Klenk H.-P."/>
        </authorList>
    </citation>
    <scope>NUCLEOTIDE SEQUENCE [LARGE SCALE GENOMIC DNA]</scope>
    <source>
        <strain evidence="1 2">DSM 45671</strain>
    </source>
</reference>
<keyword evidence="2" id="KW-1185">Reference proteome</keyword>
<dbReference type="AlphaFoldDB" id="A0A561T427"/>
<comment type="caution">
    <text evidence="1">The sequence shown here is derived from an EMBL/GenBank/DDBJ whole genome shotgun (WGS) entry which is preliminary data.</text>
</comment>
<dbReference type="RefSeq" id="WP_147260282.1">
    <property type="nucleotide sequence ID" value="NZ_VIWU01000001.1"/>
</dbReference>
<accession>A0A561T427</accession>
<proteinExistence type="predicted"/>
<dbReference type="OrthoDB" id="6912571at2"/>
<protein>
    <submittedName>
        <fullName evidence="1">Uncharacterized protein</fullName>
    </submittedName>
</protein>